<feature type="short sequence motif" description="GXSXG" evidence="4">
    <location>
        <begin position="78"/>
        <end position="82"/>
    </location>
</feature>
<dbReference type="PANTHER" id="PTHR14226:SF29">
    <property type="entry name" value="NEUROPATHY TARGET ESTERASE SWS"/>
    <property type="match status" value="1"/>
</dbReference>
<feature type="signal peptide" evidence="5">
    <location>
        <begin position="1"/>
        <end position="34"/>
    </location>
</feature>
<dbReference type="InterPro" id="IPR050301">
    <property type="entry name" value="NTE"/>
</dbReference>
<dbReference type="CDD" id="cd07205">
    <property type="entry name" value="Pat_PNPLA6_PNPLA7_NTE1_like"/>
    <property type="match status" value="1"/>
</dbReference>
<gene>
    <name evidence="7" type="ORF">DET61_10992</name>
</gene>
<dbReference type="PROSITE" id="PS51635">
    <property type="entry name" value="PNPLA"/>
    <property type="match status" value="1"/>
</dbReference>
<dbReference type="EMBL" id="QPJI01000009">
    <property type="protein sequence ID" value="RCW67181.1"/>
    <property type="molecule type" value="Genomic_DNA"/>
</dbReference>
<evidence type="ECO:0000256" key="5">
    <source>
        <dbReference type="SAM" id="SignalP"/>
    </source>
</evidence>
<protein>
    <submittedName>
        <fullName evidence="7">NTE family protein</fullName>
    </submittedName>
</protein>
<dbReference type="AlphaFoldDB" id="A0A368XGQ8"/>
<evidence type="ECO:0000256" key="4">
    <source>
        <dbReference type="PROSITE-ProRule" id="PRU01161"/>
    </source>
</evidence>
<dbReference type="Gene3D" id="3.10.20.310">
    <property type="entry name" value="membrane protein fhac"/>
    <property type="match status" value="1"/>
</dbReference>
<dbReference type="GO" id="GO:0016042">
    <property type="term" value="P:lipid catabolic process"/>
    <property type="evidence" value="ECO:0007669"/>
    <property type="project" value="UniProtKB-UniRule"/>
</dbReference>
<dbReference type="GO" id="GO:0019867">
    <property type="term" value="C:outer membrane"/>
    <property type="evidence" value="ECO:0007669"/>
    <property type="project" value="InterPro"/>
</dbReference>
<evidence type="ECO:0000313" key="7">
    <source>
        <dbReference type="EMBL" id="RCW67181.1"/>
    </source>
</evidence>
<feature type="short sequence motif" description="GXGXXG" evidence="4">
    <location>
        <begin position="51"/>
        <end position="56"/>
    </location>
</feature>
<comment type="caution">
    <text evidence="7">The sequence shown here is derived from an EMBL/GenBank/DDBJ whole genome shotgun (WGS) entry which is preliminary data.</text>
</comment>
<dbReference type="Pfam" id="PF01734">
    <property type="entry name" value="Patatin"/>
    <property type="match status" value="1"/>
</dbReference>
<keyword evidence="5" id="KW-0732">Signal</keyword>
<dbReference type="GO" id="GO:0016787">
    <property type="term" value="F:hydrolase activity"/>
    <property type="evidence" value="ECO:0007669"/>
    <property type="project" value="UniProtKB-UniRule"/>
</dbReference>
<dbReference type="GeneID" id="31819942"/>
<evidence type="ECO:0000313" key="8">
    <source>
        <dbReference type="Proteomes" id="UP000253647"/>
    </source>
</evidence>
<dbReference type="RefSeq" id="WP_041654508.1">
    <property type="nucleotide sequence ID" value="NZ_CALIOX010000008.1"/>
</dbReference>
<keyword evidence="3 4" id="KW-0443">Lipid metabolism</keyword>
<feature type="active site" description="Nucleophile" evidence="4">
    <location>
        <position position="80"/>
    </location>
</feature>
<reference evidence="7 8" key="1">
    <citation type="submission" date="2018-07" db="EMBL/GenBank/DDBJ databases">
        <title>Freshwater and sediment microbial communities from various areas in North America, analyzing microbe dynamics in response to fracking.</title>
        <authorList>
            <person name="Lamendella R."/>
        </authorList>
    </citation>
    <scope>NUCLEOTIDE SEQUENCE [LARGE SCALE GENOMIC DNA]</scope>
    <source>
        <strain evidence="7 8">105B</strain>
    </source>
</reference>
<dbReference type="Gene3D" id="3.40.1090.10">
    <property type="entry name" value="Cytosolic phospholipase A2 catalytic domain"/>
    <property type="match status" value="2"/>
</dbReference>
<dbReference type="Gene3D" id="2.40.160.50">
    <property type="entry name" value="membrane protein fhac: a member of the omp85/tpsb transporter family"/>
    <property type="match status" value="1"/>
</dbReference>
<evidence type="ECO:0000256" key="3">
    <source>
        <dbReference type="ARBA" id="ARBA00023098"/>
    </source>
</evidence>
<proteinExistence type="predicted"/>
<dbReference type="PANTHER" id="PTHR14226">
    <property type="entry name" value="NEUROPATHY TARGET ESTERASE/SWISS CHEESE D.MELANOGASTER"/>
    <property type="match status" value="1"/>
</dbReference>
<dbReference type="SUPFAM" id="SSF52151">
    <property type="entry name" value="FabD/lysophospholipase-like"/>
    <property type="match status" value="1"/>
</dbReference>
<evidence type="ECO:0000256" key="1">
    <source>
        <dbReference type="ARBA" id="ARBA00022801"/>
    </source>
</evidence>
<accession>A0A368XGQ8</accession>
<feature type="active site" description="Proton acceptor" evidence="4">
    <location>
        <position position="226"/>
    </location>
</feature>
<keyword evidence="2 4" id="KW-0442">Lipid degradation</keyword>
<feature type="chain" id="PRO_5030068084" evidence="5">
    <location>
        <begin position="35"/>
        <end position="748"/>
    </location>
</feature>
<evidence type="ECO:0000256" key="2">
    <source>
        <dbReference type="ARBA" id="ARBA00022963"/>
    </source>
</evidence>
<dbReference type="InterPro" id="IPR010827">
    <property type="entry name" value="BamA/TamA_POTRA"/>
</dbReference>
<keyword evidence="1 4" id="KW-0378">Hydrolase</keyword>
<feature type="domain" description="PNPLA" evidence="6">
    <location>
        <begin position="47"/>
        <end position="239"/>
    </location>
</feature>
<feature type="short sequence motif" description="DGA/G" evidence="4">
    <location>
        <begin position="226"/>
        <end position="228"/>
    </location>
</feature>
<evidence type="ECO:0000259" key="6">
    <source>
        <dbReference type="PROSITE" id="PS51635"/>
    </source>
</evidence>
<organism evidence="7 8">
    <name type="scientific">Marinobacter nauticus</name>
    <name type="common">Marinobacter hydrocarbonoclasticus</name>
    <name type="synonym">Marinobacter aquaeolei</name>
    <dbReference type="NCBI Taxonomy" id="2743"/>
    <lineage>
        <taxon>Bacteria</taxon>
        <taxon>Pseudomonadati</taxon>
        <taxon>Pseudomonadota</taxon>
        <taxon>Gammaproteobacteria</taxon>
        <taxon>Pseudomonadales</taxon>
        <taxon>Marinobacteraceae</taxon>
        <taxon>Marinobacter</taxon>
    </lineage>
</organism>
<dbReference type="Proteomes" id="UP000253647">
    <property type="component" value="Unassembled WGS sequence"/>
</dbReference>
<dbReference type="InterPro" id="IPR016035">
    <property type="entry name" value="Acyl_Trfase/lysoPLipase"/>
</dbReference>
<name>A0A368XGQ8_MARNT</name>
<dbReference type="InterPro" id="IPR002641">
    <property type="entry name" value="PNPLA_dom"/>
</dbReference>
<sequence length="748" mass="82114">MTKNRPRDGIVSTRSPSWLLCILLVLPGFPHALADADASNARPTIGLVLSGGGAKGMAHVGVLRVLEEMQVPVDVVVGTSAGSAVAALYATGMPVEEIEQRFIGLDWLSSFRDDPGRAYKPVRRKQDDWRLPLVPGIGVGSEGVRFGGGLVTGQNLGFILNELTRNAALVDDFDQLPIPFRAVATDLETGVEVVIGDGNLADAIRASMSIPGVYAPVERSGRLLVDGGVANNLPVSVARDMGADVVIAVDITDPLMTTEDMREAFSVVGQLTTLMTRRNTEFQLGLLTERDILIQPDLQGHTSADFYDAPVLFELGASGARDHAVALNRLALSDSEWRDYRNRLRAEELAPGPVARIEFRKGDRLASDFLRERIRQKEGEPLDVEQLEADLKRIYGLGYYETVSWSMRPSEAGPVLIIQAREKSWGPNYLSFGLNYEDNFDGDTRFNLATGLRMTELNRLGAEWQTGLQLGTQPWVRSQWYQPLDYGYDRFAVVGVEYRRDDYSVYDNGDRISEIDVTFREVDLALGMELGGDGEIRLGYVRGYATVDDEVGVPVAPSGKVHQGYGSLQLVHDSLSDAFYPKSGAFAGIRARVEREELGSDREFDALTGMLLGTGTWQRFNLTGLLYTRQVISGEPGVENAARLGGFRQLSAYAPGEITGNDAVLLAAWARREFGGPVLPWFTGLGFETGNAWEQMDDATWSGLVRSWSVFAGVDTFLGPVQLSAAYNNEDEWTAYLNIGFSFTQLFY</sequence>
<dbReference type="Pfam" id="PF07244">
    <property type="entry name" value="POTRA"/>
    <property type="match status" value="1"/>
</dbReference>